<dbReference type="Pfam" id="PF01876">
    <property type="entry name" value="RNase_P_p30"/>
    <property type="match status" value="1"/>
</dbReference>
<dbReference type="AlphaFoldDB" id="A0AAD5LVA6"/>
<dbReference type="PANTHER" id="PTHR13031">
    <property type="entry name" value="RIBONUCLEASE P SUBUNIT P30"/>
    <property type="match status" value="1"/>
</dbReference>
<organism evidence="4 5">
    <name type="scientific">Pythium insidiosum</name>
    <name type="common">Pythiosis disease agent</name>
    <dbReference type="NCBI Taxonomy" id="114742"/>
    <lineage>
        <taxon>Eukaryota</taxon>
        <taxon>Sar</taxon>
        <taxon>Stramenopiles</taxon>
        <taxon>Oomycota</taxon>
        <taxon>Peronosporomycetes</taxon>
        <taxon>Pythiales</taxon>
        <taxon>Pythiaceae</taxon>
        <taxon>Pythium</taxon>
    </lineage>
</organism>
<sequence>MPYVDLNVRAASRVSSAELQRLGYSVVGVNVECDAGAKPKEAASVADLPQEITDKSGKAAKKAKQYAAAMANALALKDTATDAINATRKTLRQLKRITLKVEDVTAAQAINSSPVLKTYDVVAVEAANAKVFQFLCEQGEIDVLTFDVANRIPFQLKKPWLDAAIKRGIYVEITYSVCLGDSAGRRYFFSNASNLVRVTNGRHLVLSSGATRDLFLRSPYDVINVGILMGLTYGQALDAVAHAPLAVIEHAEQRRGRAQLELLPQLATPMDES</sequence>
<keyword evidence="3" id="KW-0819">tRNA processing</keyword>
<dbReference type="Proteomes" id="UP001209570">
    <property type="component" value="Unassembled WGS sequence"/>
</dbReference>
<dbReference type="GO" id="GO:0008033">
    <property type="term" value="P:tRNA processing"/>
    <property type="evidence" value="ECO:0007669"/>
    <property type="project" value="UniProtKB-KW"/>
</dbReference>
<accession>A0AAD5LVA6</accession>
<evidence type="ECO:0000313" key="5">
    <source>
        <dbReference type="Proteomes" id="UP001209570"/>
    </source>
</evidence>
<dbReference type="SUPFAM" id="SSF89550">
    <property type="entry name" value="PHP domain-like"/>
    <property type="match status" value="1"/>
</dbReference>
<protein>
    <submittedName>
        <fullName evidence="4">Uncharacterized protein</fullName>
    </submittedName>
</protein>
<gene>
    <name evidence="4" type="ORF">P43SY_003842</name>
</gene>
<comment type="caution">
    <text evidence="4">The sequence shown here is derived from an EMBL/GenBank/DDBJ whole genome shotgun (WGS) entry which is preliminary data.</text>
</comment>
<dbReference type="Gene3D" id="3.20.20.140">
    <property type="entry name" value="Metal-dependent hydrolases"/>
    <property type="match status" value="1"/>
</dbReference>
<evidence type="ECO:0000256" key="1">
    <source>
        <dbReference type="ARBA" id="ARBA00004123"/>
    </source>
</evidence>
<dbReference type="GO" id="GO:0005655">
    <property type="term" value="C:nucleolar ribonuclease P complex"/>
    <property type="evidence" value="ECO:0007669"/>
    <property type="project" value="TreeGrafter"/>
</dbReference>
<dbReference type="EMBL" id="JAKCXM010000394">
    <property type="protein sequence ID" value="KAJ0394644.1"/>
    <property type="molecule type" value="Genomic_DNA"/>
</dbReference>
<dbReference type="InterPro" id="IPR016195">
    <property type="entry name" value="Pol/histidinol_Pase-like"/>
</dbReference>
<comment type="similarity">
    <text evidence="2">Belongs to the eukaryotic/archaeal RNase P protein component 3 family.</text>
</comment>
<dbReference type="PANTHER" id="PTHR13031:SF0">
    <property type="entry name" value="RIBONUCLEASE P PROTEIN SUBUNIT P30"/>
    <property type="match status" value="1"/>
</dbReference>
<dbReference type="InterPro" id="IPR002738">
    <property type="entry name" value="RNase_P_p30"/>
</dbReference>
<comment type="subcellular location">
    <subcellularLocation>
        <location evidence="1">Nucleus</location>
    </subcellularLocation>
</comment>
<keyword evidence="5" id="KW-1185">Reference proteome</keyword>
<evidence type="ECO:0000313" key="4">
    <source>
        <dbReference type="EMBL" id="KAJ0394644.1"/>
    </source>
</evidence>
<name>A0AAD5LVA6_PYTIN</name>
<evidence type="ECO:0000256" key="3">
    <source>
        <dbReference type="ARBA" id="ARBA00022694"/>
    </source>
</evidence>
<dbReference type="GO" id="GO:0003723">
    <property type="term" value="F:RNA binding"/>
    <property type="evidence" value="ECO:0007669"/>
    <property type="project" value="TreeGrafter"/>
</dbReference>
<evidence type="ECO:0000256" key="2">
    <source>
        <dbReference type="ARBA" id="ARBA00007331"/>
    </source>
</evidence>
<reference evidence="4" key="1">
    <citation type="submission" date="2021-12" db="EMBL/GenBank/DDBJ databases">
        <title>Prjna785345.</title>
        <authorList>
            <person name="Rujirawat T."/>
            <person name="Krajaejun T."/>
        </authorList>
    </citation>
    <scope>NUCLEOTIDE SEQUENCE</scope>
    <source>
        <strain evidence="4">Pi057C3</strain>
    </source>
</reference>
<proteinExistence type="inferred from homology"/>